<evidence type="ECO:0000313" key="3">
    <source>
        <dbReference type="Proteomes" id="UP000276133"/>
    </source>
</evidence>
<feature type="transmembrane region" description="Helical" evidence="1">
    <location>
        <begin position="20"/>
        <end position="38"/>
    </location>
</feature>
<keyword evidence="1" id="KW-0472">Membrane</keyword>
<sequence length="84" mass="10042">MFFKIYWTSHNKILNKKLKILSNNNKIIIIIIIIATLMREDWINQTISTSLGLEEIQKYRGNDIKMNEFDSAEYFSLKEIEPKF</sequence>
<accession>A0A3M7QWZ1</accession>
<evidence type="ECO:0000313" key="2">
    <source>
        <dbReference type="EMBL" id="RNA15852.1"/>
    </source>
</evidence>
<dbReference type="EMBL" id="REGN01004871">
    <property type="protein sequence ID" value="RNA15852.1"/>
    <property type="molecule type" value="Genomic_DNA"/>
</dbReference>
<protein>
    <submittedName>
        <fullName evidence="2">Uncharacterized protein</fullName>
    </submittedName>
</protein>
<keyword evidence="1" id="KW-0812">Transmembrane</keyword>
<keyword evidence="3" id="KW-1185">Reference proteome</keyword>
<organism evidence="2 3">
    <name type="scientific">Brachionus plicatilis</name>
    <name type="common">Marine rotifer</name>
    <name type="synonym">Brachionus muelleri</name>
    <dbReference type="NCBI Taxonomy" id="10195"/>
    <lineage>
        <taxon>Eukaryota</taxon>
        <taxon>Metazoa</taxon>
        <taxon>Spiralia</taxon>
        <taxon>Gnathifera</taxon>
        <taxon>Rotifera</taxon>
        <taxon>Eurotatoria</taxon>
        <taxon>Monogononta</taxon>
        <taxon>Pseudotrocha</taxon>
        <taxon>Ploima</taxon>
        <taxon>Brachionidae</taxon>
        <taxon>Brachionus</taxon>
    </lineage>
</organism>
<dbReference type="AlphaFoldDB" id="A0A3M7QWZ1"/>
<comment type="caution">
    <text evidence="2">The sequence shown here is derived from an EMBL/GenBank/DDBJ whole genome shotgun (WGS) entry which is preliminary data.</text>
</comment>
<proteinExistence type="predicted"/>
<name>A0A3M7QWZ1_BRAPC</name>
<gene>
    <name evidence="2" type="ORF">BpHYR1_045376</name>
</gene>
<reference evidence="2 3" key="1">
    <citation type="journal article" date="2018" name="Sci. Rep.">
        <title>Genomic signatures of local adaptation to the degree of environmental predictability in rotifers.</title>
        <authorList>
            <person name="Franch-Gras L."/>
            <person name="Hahn C."/>
            <person name="Garcia-Roger E.M."/>
            <person name="Carmona M.J."/>
            <person name="Serra M."/>
            <person name="Gomez A."/>
        </authorList>
    </citation>
    <scope>NUCLEOTIDE SEQUENCE [LARGE SCALE GENOMIC DNA]</scope>
    <source>
        <strain evidence="2">HYR1</strain>
    </source>
</reference>
<evidence type="ECO:0000256" key="1">
    <source>
        <dbReference type="SAM" id="Phobius"/>
    </source>
</evidence>
<dbReference type="Proteomes" id="UP000276133">
    <property type="component" value="Unassembled WGS sequence"/>
</dbReference>
<keyword evidence="1" id="KW-1133">Transmembrane helix</keyword>